<keyword evidence="1" id="KW-0732">Signal</keyword>
<organism evidence="2 3">
    <name type="scientific">Rhizobium terricola</name>
    <dbReference type="NCBI Taxonomy" id="2728849"/>
    <lineage>
        <taxon>Bacteria</taxon>
        <taxon>Pseudomonadati</taxon>
        <taxon>Pseudomonadota</taxon>
        <taxon>Alphaproteobacteria</taxon>
        <taxon>Hyphomicrobiales</taxon>
        <taxon>Rhizobiaceae</taxon>
        <taxon>Rhizobium/Agrobacterium group</taxon>
        <taxon>Rhizobium</taxon>
    </lineage>
</organism>
<accession>A0A7Y0ATR1</accession>
<keyword evidence="3" id="KW-1185">Reference proteome</keyword>
<dbReference type="AlphaFoldDB" id="A0A7Y0ATR1"/>
<reference evidence="2 3" key="1">
    <citation type="submission" date="2020-04" db="EMBL/GenBank/DDBJ databases">
        <title>Rhizobium sp. S-51 isolated from soil.</title>
        <authorList>
            <person name="Dahal R.H."/>
        </authorList>
    </citation>
    <scope>NUCLEOTIDE SEQUENCE [LARGE SCALE GENOMIC DNA]</scope>
    <source>
        <strain evidence="2 3">S-51</strain>
    </source>
</reference>
<gene>
    <name evidence="2" type="ORF">HHL25_04345</name>
</gene>
<sequence>MSFRFISPVGRMAAVSVAALVAAAPVADAASRDKRFFESVAGVWKGPGEIVAGKYKGTKFTCNLTGLPSSGGETGLTLDGTCRVGVFSQPMKATIAQVGGNYQGKFLDGADGKGLDIVSGNVTGDRAVMGINRNKLNGAMVARLQNDSAMNITISVKVEDRMVPVIGLKLNRQADAYAVGSVKN</sequence>
<dbReference type="RefSeq" id="WP_169587622.1">
    <property type="nucleotide sequence ID" value="NZ_JABBGK010000001.1"/>
</dbReference>
<evidence type="ECO:0000313" key="3">
    <source>
        <dbReference type="Proteomes" id="UP000541470"/>
    </source>
</evidence>
<dbReference type="Proteomes" id="UP000541470">
    <property type="component" value="Unassembled WGS sequence"/>
</dbReference>
<proteinExistence type="predicted"/>
<comment type="caution">
    <text evidence="2">The sequence shown here is derived from an EMBL/GenBank/DDBJ whole genome shotgun (WGS) entry which is preliminary data.</text>
</comment>
<evidence type="ECO:0000313" key="2">
    <source>
        <dbReference type="EMBL" id="NML73353.1"/>
    </source>
</evidence>
<name>A0A7Y0ATR1_9HYPH</name>
<feature type="chain" id="PRO_5030939116" evidence="1">
    <location>
        <begin position="30"/>
        <end position="184"/>
    </location>
</feature>
<evidence type="ECO:0000256" key="1">
    <source>
        <dbReference type="SAM" id="SignalP"/>
    </source>
</evidence>
<dbReference type="EMBL" id="JABBGK010000001">
    <property type="protein sequence ID" value="NML73353.1"/>
    <property type="molecule type" value="Genomic_DNA"/>
</dbReference>
<protein>
    <submittedName>
        <fullName evidence="2">Uncharacterized protein</fullName>
    </submittedName>
</protein>
<feature type="signal peptide" evidence="1">
    <location>
        <begin position="1"/>
        <end position="29"/>
    </location>
</feature>